<evidence type="ECO:0000256" key="9">
    <source>
        <dbReference type="ARBA" id="ARBA00022967"/>
    </source>
</evidence>
<evidence type="ECO:0000256" key="13">
    <source>
        <dbReference type="ARBA" id="ARBA00023075"/>
    </source>
</evidence>
<keyword evidence="8 17" id="KW-0812">Transmembrane</keyword>
<keyword evidence="7 17" id="KW-0679">Respiratory chain</keyword>
<evidence type="ECO:0000256" key="14">
    <source>
        <dbReference type="ARBA" id="ARBA00023128"/>
    </source>
</evidence>
<dbReference type="EC" id="7.1.1.2" evidence="4 17"/>
<dbReference type="GO" id="GO:0003954">
    <property type="term" value="F:NADH dehydrogenase activity"/>
    <property type="evidence" value="ECO:0007669"/>
    <property type="project" value="TreeGrafter"/>
</dbReference>
<comment type="subcellular location">
    <subcellularLocation>
        <location evidence="2 17">Mitochondrion membrane</location>
        <topology evidence="2 17">Multi-pass membrane protein</topology>
    </subcellularLocation>
</comment>
<dbReference type="GO" id="GO:0008137">
    <property type="term" value="F:NADH dehydrogenase (ubiquinone) activity"/>
    <property type="evidence" value="ECO:0007669"/>
    <property type="project" value="UniProtKB-UniRule"/>
</dbReference>
<dbReference type="GO" id="GO:0031966">
    <property type="term" value="C:mitochondrial membrane"/>
    <property type="evidence" value="ECO:0007669"/>
    <property type="project" value="UniProtKB-SubCell"/>
</dbReference>
<dbReference type="PANTHER" id="PTHR43507">
    <property type="entry name" value="NADH-UBIQUINONE OXIDOREDUCTASE CHAIN 4"/>
    <property type="match status" value="1"/>
</dbReference>
<feature type="transmembrane region" description="Helical" evidence="17">
    <location>
        <begin position="21"/>
        <end position="39"/>
    </location>
</feature>
<dbReference type="PRINTS" id="PR01437">
    <property type="entry name" value="NUOXDRDTASE4"/>
</dbReference>
<evidence type="ECO:0000256" key="17">
    <source>
        <dbReference type="RuleBase" id="RU003297"/>
    </source>
</evidence>
<keyword evidence="12 17" id="KW-0520">NAD</keyword>
<evidence type="ECO:0000256" key="3">
    <source>
        <dbReference type="ARBA" id="ARBA00009025"/>
    </source>
</evidence>
<dbReference type="Pfam" id="PF00361">
    <property type="entry name" value="Proton_antipo_M"/>
    <property type="match status" value="1"/>
</dbReference>
<dbReference type="InterPro" id="IPR001750">
    <property type="entry name" value="ND/Mrp_TM"/>
</dbReference>
<feature type="transmembrane region" description="Helical" evidence="17">
    <location>
        <begin position="179"/>
        <end position="201"/>
    </location>
</feature>
<evidence type="ECO:0000256" key="12">
    <source>
        <dbReference type="ARBA" id="ARBA00023027"/>
    </source>
</evidence>
<protein>
    <recommendedName>
        <fullName evidence="5 17">NADH-ubiquinone oxidoreductase chain 4</fullName>
        <ecNumber evidence="4 17">7.1.1.2</ecNumber>
    </recommendedName>
</protein>
<feature type="transmembrane region" description="Helical" evidence="17">
    <location>
        <begin position="82"/>
        <end position="100"/>
    </location>
</feature>
<evidence type="ECO:0000256" key="8">
    <source>
        <dbReference type="ARBA" id="ARBA00022692"/>
    </source>
</evidence>
<evidence type="ECO:0000313" key="19">
    <source>
        <dbReference type="EMBL" id="QGZ10084.1"/>
    </source>
</evidence>
<comment type="function">
    <text evidence="17">Core subunit of the mitochondrial membrane respiratory chain NADH dehydrogenase (Complex I) which catalyzes electron transfer from NADH through the respiratory chain, using ubiquinone as an electron acceptor. Essential for the catalytic activity and assembly of complex I.</text>
</comment>
<keyword evidence="14 17" id="KW-0496">Mitochondrion</keyword>
<keyword evidence="11 17" id="KW-1133">Transmembrane helix</keyword>
<evidence type="ECO:0000256" key="4">
    <source>
        <dbReference type="ARBA" id="ARBA00012944"/>
    </source>
</evidence>
<feature type="transmembrane region" description="Helical" evidence="17">
    <location>
        <begin position="378"/>
        <end position="398"/>
    </location>
</feature>
<sequence length="439" mass="51866">MSYFFSTFFLIPLFFSLNYYIFQYFFLFSFLMFMFMYVSDFYCNISYLFGFDLISIGLILLNFIIISLMVLCSVSLYMGFDYLFFMLINYSLLFIINVFFLCMSMFHFYFFFEFSLIPLVFLIVGFGYQPERLLSSLYLFFYTLFGSLPLLLIIINIYLTFNTLFFDLLGFFNMNMGLLMHFFFIFGFLVKLPMFIVHFWLPKAHVQAPVSGSMILAGVLLKIGGYGLIRVIFLIESSMVSYSYIWYSFSIYGSFIVSLICFFQGDLKCLIAYSSVSHMGLCLLGMLSLSSWGILGSYFLMLSHGLCSSCLFLISNFYYERIHSRSFFINKGLISFMPSLTPFWLLMCCFNMGCPPSLNFLSEIMILNSMMMYFFFSYYYFLMISFFCSCFSFFLFSFVHQGIFHNYYSFSMINSREYLLLLIHLIPLVFMVLMINFFI</sequence>
<feature type="transmembrane region" description="Helical" evidence="17">
    <location>
        <begin position="418"/>
        <end position="438"/>
    </location>
</feature>
<dbReference type="AlphaFoldDB" id="A0A6B9IVB6"/>
<feature type="transmembrane region" description="Helical" evidence="17">
    <location>
        <begin position="213"/>
        <end position="233"/>
    </location>
</feature>
<dbReference type="GO" id="GO:0042773">
    <property type="term" value="P:ATP synthesis coupled electron transport"/>
    <property type="evidence" value="ECO:0007669"/>
    <property type="project" value="InterPro"/>
</dbReference>
<keyword evidence="6 17" id="KW-0813">Transport</keyword>
<evidence type="ECO:0000259" key="18">
    <source>
        <dbReference type="Pfam" id="PF00361"/>
    </source>
</evidence>
<feature type="domain" description="NADH:quinone oxidoreductase/Mrp antiporter transmembrane" evidence="18">
    <location>
        <begin position="104"/>
        <end position="391"/>
    </location>
</feature>
<feature type="transmembrane region" description="Helical" evidence="17">
    <location>
        <begin position="139"/>
        <end position="159"/>
    </location>
</feature>
<comment type="similarity">
    <text evidence="3 17">Belongs to the complex I subunit 4 family.</text>
</comment>
<organism evidence="19">
    <name type="scientific">Oncopsis nigrofasciata</name>
    <dbReference type="NCBI Taxonomy" id="2689619"/>
    <lineage>
        <taxon>Eukaryota</taxon>
        <taxon>Metazoa</taxon>
        <taxon>Ecdysozoa</taxon>
        <taxon>Arthropoda</taxon>
        <taxon>Hexapoda</taxon>
        <taxon>Insecta</taxon>
        <taxon>Pterygota</taxon>
        <taxon>Neoptera</taxon>
        <taxon>Paraneoptera</taxon>
        <taxon>Hemiptera</taxon>
        <taxon>Auchenorrhyncha</taxon>
        <taxon>Membracoidea</taxon>
        <taxon>Cicadellidae</taxon>
        <taxon>Eurymelinae</taxon>
        <taxon>Macropsini</taxon>
        <taxon>Oncopsis</taxon>
    </lineage>
</organism>
<feature type="transmembrane region" description="Helical" evidence="17">
    <location>
        <begin position="45"/>
        <end position="70"/>
    </location>
</feature>
<feature type="transmembrane region" description="Helical" evidence="17">
    <location>
        <begin position="298"/>
        <end position="319"/>
    </location>
</feature>
<dbReference type="GO" id="GO:0048039">
    <property type="term" value="F:ubiquinone binding"/>
    <property type="evidence" value="ECO:0007669"/>
    <property type="project" value="TreeGrafter"/>
</dbReference>
<name>A0A6B9IVB6_9HEMI</name>
<feature type="transmembrane region" description="Helical" evidence="17">
    <location>
        <begin position="106"/>
        <end position="127"/>
    </location>
</feature>
<evidence type="ECO:0000256" key="11">
    <source>
        <dbReference type="ARBA" id="ARBA00022989"/>
    </source>
</evidence>
<feature type="transmembrane region" description="Helical" evidence="17">
    <location>
        <begin position="270"/>
        <end position="292"/>
    </location>
</feature>
<proteinExistence type="inferred from homology"/>
<reference evidence="19" key="1">
    <citation type="submission" date="2018-01" db="EMBL/GenBank/DDBJ databases">
        <authorList>
            <person name="Dai R.H."/>
            <person name="Wang J.J."/>
        </authorList>
    </citation>
    <scope>NUCLEOTIDE SEQUENCE</scope>
</reference>
<evidence type="ECO:0000256" key="16">
    <source>
        <dbReference type="ARBA" id="ARBA00049551"/>
    </source>
</evidence>
<keyword evidence="13 17" id="KW-0830">Ubiquinone</keyword>
<gene>
    <name evidence="19" type="primary">ND4</name>
</gene>
<evidence type="ECO:0000256" key="7">
    <source>
        <dbReference type="ARBA" id="ARBA00022660"/>
    </source>
</evidence>
<dbReference type="InterPro" id="IPR003918">
    <property type="entry name" value="NADH_UbQ_OxRdtase"/>
</dbReference>
<evidence type="ECO:0000256" key="5">
    <source>
        <dbReference type="ARBA" id="ARBA00021006"/>
    </source>
</evidence>
<keyword evidence="9" id="KW-1278">Translocase</keyword>
<keyword evidence="10 17" id="KW-0249">Electron transport</keyword>
<evidence type="ECO:0000256" key="2">
    <source>
        <dbReference type="ARBA" id="ARBA00004225"/>
    </source>
</evidence>
<evidence type="ECO:0000256" key="10">
    <source>
        <dbReference type="ARBA" id="ARBA00022982"/>
    </source>
</evidence>
<keyword evidence="15 17" id="KW-0472">Membrane</keyword>
<dbReference type="GO" id="GO:0015990">
    <property type="term" value="P:electron transport coupled proton transport"/>
    <property type="evidence" value="ECO:0007669"/>
    <property type="project" value="TreeGrafter"/>
</dbReference>
<feature type="transmembrane region" description="Helical" evidence="17">
    <location>
        <begin position="245"/>
        <end position="263"/>
    </location>
</feature>
<dbReference type="EMBL" id="MG813492">
    <property type="protein sequence ID" value="QGZ10084.1"/>
    <property type="molecule type" value="Genomic_DNA"/>
</dbReference>
<comment type="catalytic activity">
    <reaction evidence="16 17">
        <text>a ubiquinone + NADH + 5 H(+)(in) = a ubiquinol + NAD(+) + 4 H(+)(out)</text>
        <dbReference type="Rhea" id="RHEA:29091"/>
        <dbReference type="Rhea" id="RHEA-COMP:9565"/>
        <dbReference type="Rhea" id="RHEA-COMP:9566"/>
        <dbReference type="ChEBI" id="CHEBI:15378"/>
        <dbReference type="ChEBI" id="CHEBI:16389"/>
        <dbReference type="ChEBI" id="CHEBI:17976"/>
        <dbReference type="ChEBI" id="CHEBI:57540"/>
        <dbReference type="ChEBI" id="CHEBI:57945"/>
        <dbReference type="EC" id="7.1.1.2"/>
    </reaction>
</comment>
<feature type="transmembrane region" description="Helical" evidence="17">
    <location>
        <begin position="340"/>
        <end position="358"/>
    </location>
</feature>
<evidence type="ECO:0000256" key="6">
    <source>
        <dbReference type="ARBA" id="ARBA00022448"/>
    </source>
</evidence>
<accession>A0A6B9IVB6</accession>
<geneLocation type="mitochondrion" evidence="19"/>
<comment type="function">
    <text evidence="1">Core subunit of the mitochondrial membrane respiratory chain NADH dehydrogenase (Complex I) that is believed to belong to the minimal assembly required for catalysis. Complex I functions in the transfer of electrons from NADH to the respiratory chain. The immediate electron acceptor for the enzyme is believed to be ubiquinone.</text>
</comment>
<dbReference type="PANTHER" id="PTHR43507:SF20">
    <property type="entry name" value="NADH-UBIQUINONE OXIDOREDUCTASE CHAIN 4"/>
    <property type="match status" value="1"/>
</dbReference>
<evidence type="ECO:0000256" key="1">
    <source>
        <dbReference type="ARBA" id="ARBA00003257"/>
    </source>
</evidence>
<evidence type="ECO:0000256" key="15">
    <source>
        <dbReference type="ARBA" id="ARBA00023136"/>
    </source>
</evidence>